<dbReference type="GO" id="GO:0070761">
    <property type="term" value="C:pre-snoRNP complex"/>
    <property type="evidence" value="ECO:0007669"/>
    <property type="project" value="TreeGrafter"/>
</dbReference>
<organism evidence="6 7">
    <name type="scientific">Protopolystoma xenopodis</name>
    <dbReference type="NCBI Taxonomy" id="117903"/>
    <lineage>
        <taxon>Eukaryota</taxon>
        <taxon>Metazoa</taxon>
        <taxon>Spiralia</taxon>
        <taxon>Lophotrochozoa</taxon>
        <taxon>Platyhelminthes</taxon>
        <taxon>Monogenea</taxon>
        <taxon>Polyopisthocotylea</taxon>
        <taxon>Polystomatidea</taxon>
        <taxon>Polystomatidae</taxon>
        <taxon>Protopolystoma</taxon>
    </lineage>
</organism>
<protein>
    <recommendedName>
        <fullName evidence="5">HIT-type domain-containing protein</fullName>
    </recommendedName>
</protein>
<dbReference type="CDD" id="cd23023">
    <property type="entry name" value="zf-HIT_BCD1"/>
    <property type="match status" value="1"/>
</dbReference>
<dbReference type="OrthoDB" id="272357at2759"/>
<dbReference type="SUPFAM" id="SSF144232">
    <property type="entry name" value="HIT/MYND zinc finger-like"/>
    <property type="match status" value="1"/>
</dbReference>
<dbReference type="InterPro" id="IPR007529">
    <property type="entry name" value="Znf_HIT"/>
</dbReference>
<dbReference type="InterPro" id="IPR051639">
    <property type="entry name" value="BCD1"/>
</dbReference>
<dbReference type="PROSITE" id="PS51083">
    <property type="entry name" value="ZF_HIT"/>
    <property type="match status" value="1"/>
</dbReference>
<reference evidence="6" key="1">
    <citation type="submission" date="2018-11" db="EMBL/GenBank/DDBJ databases">
        <authorList>
            <consortium name="Pathogen Informatics"/>
        </authorList>
    </citation>
    <scope>NUCLEOTIDE SEQUENCE</scope>
</reference>
<evidence type="ECO:0000256" key="1">
    <source>
        <dbReference type="ARBA" id="ARBA00022723"/>
    </source>
</evidence>
<evidence type="ECO:0000256" key="2">
    <source>
        <dbReference type="ARBA" id="ARBA00022771"/>
    </source>
</evidence>
<feature type="domain" description="HIT-type" evidence="5">
    <location>
        <begin position="7"/>
        <end position="41"/>
    </location>
</feature>
<dbReference type="PANTHER" id="PTHR13483:SF3">
    <property type="entry name" value="BOX C_D SNORNA PROTEIN 1"/>
    <property type="match status" value="1"/>
</dbReference>
<dbReference type="Proteomes" id="UP000784294">
    <property type="component" value="Unassembled WGS sequence"/>
</dbReference>
<dbReference type="PANTHER" id="PTHR13483">
    <property type="entry name" value="BOX C_D SNORNA PROTEIN 1-RELATED"/>
    <property type="match status" value="1"/>
</dbReference>
<dbReference type="EMBL" id="CAAALY010104297">
    <property type="protein sequence ID" value="VEL29568.1"/>
    <property type="molecule type" value="Genomic_DNA"/>
</dbReference>
<gene>
    <name evidence="6" type="ORF">PXEA_LOCUS23008</name>
</gene>
<evidence type="ECO:0000259" key="5">
    <source>
        <dbReference type="PROSITE" id="PS51083"/>
    </source>
</evidence>
<dbReference type="Gene3D" id="3.30.60.190">
    <property type="match status" value="1"/>
</dbReference>
<comment type="caution">
    <text evidence="6">The sequence shown here is derived from an EMBL/GenBank/DDBJ whole genome shotgun (WGS) entry which is preliminary data.</text>
</comment>
<dbReference type="AlphaFoldDB" id="A0A448X6Z1"/>
<dbReference type="GO" id="GO:0008270">
    <property type="term" value="F:zinc ion binding"/>
    <property type="evidence" value="ECO:0007669"/>
    <property type="project" value="UniProtKB-UniRule"/>
</dbReference>
<dbReference type="GO" id="GO:0005634">
    <property type="term" value="C:nucleus"/>
    <property type="evidence" value="ECO:0007669"/>
    <property type="project" value="TreeGrafter"/>
</dbReference>
<evidence type="ECO:0000313" key="7">
    <source>
        <dbReference type="Proteomes" id="UP000784294"/>
    </source>
</evidence>
<dbReference type="Pfam" id="PF04438">
    <property type="entry name" value="zf-HIT"/>
    <property type="match status" value="1"/>
</dbReference>
<dbReference type="GO" id="GO:0048254">
    <property type="term" value="P:snoRNA localization"/>
    <property type="evidence" value="ECO:0007669"/>
    <property type="project" value="TreeGrafter"/>
</dbReference>
<evidence type="ECO:0000256" key="3">
    <source>
        <dbReference type="ARBA" id="ARBA00022833"/>
    </source>
</evidence>
<dbReference type="GO" id="GO:0000463">
    <property type="term" value="P:maturation of LSU-rRNA from tricistronic rRNA transcript (SSU-rRNA, 5.8S rRNA, LSU-rRNA)"/>
    <property type="evidence" value="ECO:0007669"/>
    <property type="project" value="TreeGrafter"/>
</dbReference>
<keyword evidence="7" id="KW-1185">Reference proteome</keyword>
<keyword evidence="1" id="KW-0479">Metal-binding</keyword>
<evidence type="ECO:0000313" key="6">
    <source>
        <dbReference type="EMBL" id="VEL29568.1"/>
    </source>
</evidence>
<name>A0A448X6Z1_9PLAT</name>
<sequence>MSDVIKCSVCLDKTSKYKCPRCYTQTCSLECCLLHKDRAHCTGKRDVTEYVRKDEYRYRHFISDYRLLEEIDRANASRERNLLMISIC</sequence>
<dbReference type="GO" id="GO:0000492">
    <property type="term" value="P:box C/D snoRNP assembly"/>
    <property type="evidence" value="ECO:0007669"/>
    <property type="project" value="TreeGrafter"/>
</dbReference>
<proteinExistence type="predicted"/>
<keyword evidence="3" id="KW-0862">Zinc</keyword>
<accession>A0A448X6Z1</accession>
<keyword evidence="2 4" id="KW-0863">Zinc-finger</keyword>
<evidence type="ECO:0000256" key="4">
    <source>
        <dbReference type="PROSITE-ProRule" id="PRU00453"/>
    </source>
</evidence>